<reference evidence="3" key="1">
    <citation type="journal article" date="2019" name="Int. J. Syst. Evol. Microbiol.">
        <title>The Global Catalogue of Microorganisms (GCM) 10K type strain sequencing project: providing services to taxonomists for standard genome sequencing and annotation.</title>
        <authorList>
            <consortium name="The Broad Institute Genomics Platform"/>
            <consortium name="The Broad Institute Genome Sequencing Center for Infectious Disease"/>
            <person name="Wu L."/>
            <person name="Ma J."/>
        </authorList>
    </citation>
    <scope>NUCLEOTIDE SEQUENCE [LARGE SCALE GENOMIC DNA]</scope>
    <source>
        <strain evidence="3">JCM 18304</strain>
    </source>
</reference>
<dbReference type="Proteomes" id="UP001501570">
    <property type="component" value="Unassembled WGS sequence"/>
</dbReference>
<keyword evidence="1" id="KW-0472">Membrane</keyword>
<organism evidence="2 3">
    <name type="scientific">Rugosimonospora acidiphila</name>
    <dbReference type="NCBI Taxonomy" id="556531"/>
    <lineage>
        <taxon>Bacteria</taxon>
        <taxon>Bacillati</taxon>
        <taxon>Actinomycetota</taxon>
        <taxon>Actinomycetes</taxon>
        <taxon>Micromonosporales</taxon>
        <taxon>Micromonosporaceae</taxon>
        <taxon>Rugosimonospora</taxon>
    </lineage>
</organism>
<name>A0ABP9SK68_9ACTN</name>
<keyword evidence="1" id="KW-1133">Transmembrane helix</keyword>
<comment type="caution">
    <text evidence="2">The sequence shown here is derived from an EMBL/GenBank/DDBJ whole genome shotgun (WGS) entry which is preliminary data.</text>
</comment>
<keyword evidence="3" id="KW-1185">Reference proteome</keyword>
<evidence type="ECO:0000313" key="2">
    <source>
        <dbReference type="EMBL" id="GAA5197384.1"/>
    </source>
</evidence>
<keyword evidence="1" id="KW-0812">Transmembrane</keyword>
<accession>A0ABP9SK68</accession>
<evidence type="ECO:0000313" key="3">
    <source>
        <dbReference type="Proteomes" id="UP001501570"/>
    </source>
</evidence>
<evidence type="ECO:0000256" key="1">
    <source>
        <dbReference type="SAM" id="Phobius"/>
    </source>
</evidence>
<sequence length="82" mass="8886">MRKPLDVVLMRIVMGLSGPLIVMVVACELVARASGSFAGLRLPWTIARILAVIVVGLFGYALVLRSRRARRMRARKPPASGG</sequence>
<dbReference type="EMBL" id="BAABJQ010000029">
    <property type="protein sequence ID" value="GAA5197384.1"/>
    <property type="molecule type" value="Genomic_DNA"/>
</dbReference>
<feature type="transmembrane region" description="Helical" evidence="1">
    <location>
        <begin position="43"/>
        <end position="63"/>
    </location>
</feature>
<protein>
    <submittedName>
        <fullName evidence="2">Uncharacterized protein</fullName>
    </submittedName>
</protein>
<proteinExistence type="predicted"/>
<dbReference type="PROSITE" id="PS51257">
    <property type="entry name" value="PROKAR_LIPOPROTEIN"/>
    <property type="match status" value="1"/>
</dbReference>
<gene>
    <name evidence="2" type="ORF">GCM10023322_68520</name>
</gene>
<feature type="transmembrane region" description="Helical" evidence="1">
    <location>
        <begin position="12"/>
        <end position="31"/>
    </location>
</feature>